<name>A0A179UPQ5_BLAGS</name>
<evidence type="ECO:0000313" key="3">
    <source>
        <dbReference type="Proteomes" id="UP000002038"/>
    </source>
</evidence>
<keyword evidence="3" id="KW-1185">Reference proteome</keyword>
<sequence>MGSKQDSLPPMDGDQPLSPMFGHTNASPPRLGIDPIVRLPITMGAAFTAGMVLGAGHGSTRAAFRYRAENAHRLPTTTMGWYHYHRSKNYKSLVGGVKDGMKMGMKLGAGAFTFCLFEETVDHARHGRRDFLSTVTAGLTFSGLYSLLAHHDVYTAARTAKLGLTLSLAYGLIQDALATMKGNRPDYVDFMYRKFRPGNEGVDAA</sequence>
<evidence type="ECO:0000313" key="2">
    <source>
        <dbReference type="EMBL" id="OAT09107.1"/>
    </source>
</evidence>
<dbReference type="OrthoDB" id="5584028at2759"/>
<dbReference type="AlphaFoldDB" id="A0A179UPQ5"/>
<dbReference type="EMBL" id="GG657456">
    <property type="protein sequence ID" value="OAT09107.1"/>
    <property type="molecule type" value="Genomic_DNA"/>
</dbReference>
<dbReference type="STRING" id="559298.A0A179UPQ5"/>
<dbReference type="KEGG" id="bgh:BDBG_04668"/>
<proteinExistence type="predicted"/>
<accession>A0A179UPQ5</accession>
<feature type="region of interest" description="Disordered" evidence="1">
    <location>
        <begin position="1"/>
        <end position="26"/>
    </location>
</feature>
<dbReference type="RefSeq" id="XP_002624804.1">
    <property type="nucleotide sequence ID" value="XM_002624758.1"/>
</dbReference>
<dbReference type="PANTHER" id="PTHR37852">
    <property type="entry name" value="YALI0B21208P"/>
    <property type="match status" value="1"/>
</dbReference>
<dbReference type="VEuPathDB" id="FungiDB:BDBG_04668"/>
<dbReference type="PANTHER" id="PTHR37852:SF1">
    <property type="entry name" value="HIG1 DOMAIN-CONTAINING PROTEIN"/>
    <property type="match status" value="1"/>
</dbReference>
<dbReference type="GeneID" id="8504563"/>
<reference evidence="3" key="1">
    <citation type="journal article" date="2015" name="PLoS Genet.">
        <title>The dynamic genome and transcriptome of the human fungal pathogen Blastomyces and close relative Emmonsia.</title>
        <authorList>
            <person name="Munoz J.F."/>
            <person name="Gauthier G.M."/>
            <person name="Desjardins C.A."/>
            <person name="Gallo J.E."/>
            <person name="Holder J."/>
            <person name="Sullivan T.D."/>
            <person name="Marty A.J."/>
            <person name="Carmen J.C."/>
            <person name="Chen Z."/>
            <person name="Ding L."/>
            <person name="Gujja S."/>
            <person name="Magrini V."/>
            <person name="Misas E."/>
            <person name="Mitreva M."/>
            <person name="Priest M."/>
            <person name="Saif S."/>
            <person name="Whiston E.A."/>
            <person name="Young S."/>
            <person name="Zeng Q."/>
            <person name="Goldman W.E."/>
            <person name="Mardis E.R."/>
            <person name="Taylor J.W."/>
            <person name="McEwen J.G."/>
            <person name="Clay O.K."/>
            <person name="Klein B.S."/>
            <person name="Cuomo C.A."/>
        </authorList>
    </citation>
    <scope>NUCLEOTIDE SEQUENCE [LARGE SCALE GENOMIC DNA]</scope>
    <source>
        <strain evidence="3">SLH14081</strain>
    </source>
</reference>
<dbReference type="Proteomes" id="UP000002038">
    <property type="component" value="Unassembled WGS sequence"/>
</dbReference>
<gene>
    <name evidence="2" type="ORF">BDBG_04668</name>
</gene>
<evidence type="ECO:0000256" key="1">
    <source>
        <dbReference type="SAM" id="MobiDB-lite"/>
    </source>
</evidence>
<protein>
    <submittedName>
        <fullName evidence="2">Uncharacterized protein</fullName>
    </submittedName>
</protein>
<organism evidence="2 3">
    <name type="scientific">Blastomyces gilchristii (strain SLH14081)</name>
    <name type="common">Blastomyces dermatitidis</name>
    <dbReference type="NCBI Taxonomy" id="559298"/>
    <lineage>
        <taxon>Eukaryota</taxon>
        <taxon>Fungi</taxon>
        <taxon>Dikarya</taxon>
        <taxon>Ascomycota</taxon>
        <taxon>Pezizomycotina</taxon>
        <taxon>Eurotiomycetes</taxon>
        <taxon>Eurotiomycetidae</taxon>
        <taxon>Onygenales</taxon>
        <taxon>Ajellomycetaceae</taxon>
        <taxon>Blastomyces</taxon>
    </lineage>
</organism>